<dbReference type="AlphaFoldDB" id="A0A132EJE3"/>
<evidence type="ECO:0000313" key="1">
    <source>
        <dbReference type="EMBL" id="KWF30924.1"/>
    </source>
</evidence>
<protein>
    <submittedName>
        <fullName evidence="1">Uncharacterized protein</fullName>
    </submittedName>
</protein>
<dbReference type="EMBL" id="VJSY01000009">
    <property type="protein sequence ID" value="MDR8753110.1"/>
    <property type="molecule type" value="Genomic_DNA"/>
</dbReference>
<keyword evidence="4" id="KW-1185">Reference proteome</keyword>
<reference evidence="1 3" key="1">
    <citation type="submission" date="2015-11" db="EMBL/GenBank/DDBJ databases">
        <title>Expanding the genomic diversity of Burkholderia species for the development of highly accurate diagnostics.</title>
        <authorList>
            <person name="Sahl J."/>
            <person name="Keim P."/>
            <person name="Wagner D."/>
        </authorList>
    </citation>
    <scope>NUCLEOTIDE SEQUENCE [LARGE SCALE GENOMIC DNA]</scope>
    <source>
        <strain evidence="1 3">MSMB368WGS</strain>
    </source>
</reference>
<gene>
    <name evidence="2" type="ORF">FEQ00_01518</name>
    <name evidence="1" type="ORF">WT56_13045</name>
</gene>
<dbReference type="Proteomes" id="UP000062912">
    <property type="component" value="Unassembled WGS sequence"/>
</dbReference>
<reference evidence="2 4" key="2">
    <citation type="submission" date="2019-06" db="EMBL/GenBank/DDBJ databases">
        <title>Evolution of Burkholderia multivorans in the lungs of Cystic Fibrosis patients.</title>
        <authorList>
            <person name="Moreira L.M."/>
        </authorList>
    </citation>
    <scope>NUCLEOTIDE SEQUENCE [LARGE SCALE GENOMIC DNA]</scope>
    <source>
        <strain evidence="2 4">VC13239</strain>
    </source>
</reference>
<dbReference type="OrthoDB" id="8926609at2"/>
<evidence type="ECO:0000313" key="3">
    <source>
        <dbReference type="Proteomes" id="UP000062912"/>
    </source>
</evidence>
<name>A0A132EJE3_9BURK</name>
<proteinExistence type="predicted"/>
<dbReference type="RefSeq" id="WP_060241111.1">
    <property type="nucleotide sequence ID" value="NZ_CADFDQ010000014.1"/>
</dbReference>
<dbReference type="Proteomes" id="UP001248067">
    <property type="component" value="Unassembled WGS sequence"/>
</dbReference>
<accession>A0A132EJE3</accession>
<sequence length="76" mass="8534">METAGRSLRDRVESWLAPNRAVPVRVHAQRNAAGGRCVRVEATVPNGAVEICFFRHDDGAWHLFPPDPRRVTMRIG</sequence>
<evidence type="ECO:0000313" key="2">
    <source>
        <dbReference type="EMBL" id="MDR8753110.1"/>
    </source>
</evidence>
<organism evidence="1 3">
    <name type="scientific">Burkholderia pseudomultivorans</name>
    <dbReference type="NCBI Taxonomy" id="1207504"/>
    <lineage>
        <taxon>Bacteria</taxon>
        <taxon>Pseudomonadati</taxon>
        <taxon>Pseudomonadota</taxon>
        <taxon>Betaproteobacteria</taxon>
        <taxon>Burkholderiales</taxon>
        <taxon>Burkholderiaceae</taxon>
        <taxon>Burkholderia</taxon>
        <taxon>Burkholderia cepacia complex</taxon>
    </lineage>
</organism>
<dbReference type="EMBL" id="LPJR01000025">
    <property type="protein sequence ID" value="KWF30924.1"/>
    <property type="molecule type" value="Genomic_DNA"/>
</dbReference>
<comment type="caution">
    <text evidence="1">The sequence shown here is derived from an EMBL/GenBank/DDBJ whole genome shotgun (WGS) entry which is preliminary data.</text>
</comment>
<evidence type="ECO:0000313" key="4">
    <source>
        <dbReference type="Proteomes" id="UP001248067"/>
    </source>
</evidence>